<proteinExistence type="predicted"/>
<dbReference type="EMBL" id="SNRY01007333">
    <property type="protein sequence ID" value="KAA6310619.1"/>
    <property type="molecule type" value="Genomic_DNA"/>
</dbReference>
<dbReference type="InterPro" id="IPR036944">
    <property type="entry name" value="PPIase_FKBP_N_sf"/>
</dbReference>
<dbReference type="SUPFAM" id="SSF54534">
    <property type="entry name" value="FKBP-like"/>
    <property type="match status" value="1"/>
</dbReference>
<dbReference type="Pfam" id="PF01346">
    <property type="entry name" value="FKBP_N"/>
    <property type="match status" value="1"/>
</dbReference>
<dbReference type="PANTHER" id="PTHR43811:SF19">
    <property type="entry name" value="39 KDA FK506-BINDING NUCLEAR PROTEIN"/>
    <property type="match status" value="1"/>
</dbReference>
<comment type="catalytic activity">
    <reaction evidence="1">
        <text>[protein]-peptidylproline (omega=180) = [protein]-peptidylproline (omega=0)</text>
        <dbReference type="Rhea" id="RHEA:16237"/>
        <dbReference type="Rhea" id="RHEA-COMP:10747"/>
        <dbReference type="Rhea" id="RHEA-COMP:10748"/>
        <dbReference type="ChEBI" id="CHEBI:83833"/>
        <dbReference type="ChEBI" id="CHEBI:83834"/>
        <dbReference type="EC" id="5.2.1.8"/>
    </reaction>
</comment>
<dbReference type="InterPro" id="IPR000774">
    <property type="entry name" value="PPIase_FKBP_N"/>
</dbReference>
<organism evidence="6">
    <name type="scientific">termite gut metagenome</name>
    <dbReference type="NCBI Taxonomy" id="433724"/>
    <lineage>
        <taxon>unclassified sequences</taxon>
        <taxon>metagenomes</taxon>
        <taxon>organismal metagenomes</taxon>
    </lineage>
</organism>
<dbReference type="PANTHER" id="PTHR43811">
    <property type="entry name" value="FKBP-TYPE PEPTIDYL-PROLYL CIS-TRANS ISOMERASE FKPA"/>
    <property type="match status" value="1"/>
</dbReference>
<dbReference type="InterPro" id="IPR001179">
    <property type="entry name" value="PPIase_FKBP_dom"/>
</dbReference>
<keyword evidence="3" id="KW-0697">Rotamase</keyword>
<evidence type="ECO:0000256" key="1">
    <source>
        <dbReference type="ARBA" id="ARBA00000971"/>
    </source>
</evidence>
<feature type="non-terminal residue" evidence="6">
    <location>
        <position position="1"/>
    </location>
</feature>
<dbReference type="Gene3D" id="3.10.50.40">
    <property type="match status" value="1"/>
</dbReference>
<dbReference type="EC" id="5.2.1.8" evidence="2"/>
<evidence type="ECO:0000313" key="6">
    <source>
        <dbReference type="EMBL" id="KAA6310619.1"/>
    </source>
</evidence>
<feature type="domain" description="PPIase FKBP-type" evidence="5">
    <location>
        <begin position="197"/>
        <end position="282"/>
    </location>
</feature>
<accession>A0A5J4PPY6</accession>
<sequence length="284" mass="31354">IVVTASIVSCTTRAPKASLTNEADSLAYSMGLAQSQGLRDYLERGMNVDTTYIDEFIKGLVESVNSAKDDKQIKKEIAYYAGIQIGQQVERIVESVNSDLFENDSVQTFSKNNFVAGLIHGTLKKSELMSIVTADAYSRTASEAIKARKMTEAYADNKAAGEKFLEENKTKEQVQTTASGLQYKIITKGRGAIPTVDSSVKVHYRGTLIDGTEFDSSLNRKEPATFRADQVIKGWTEALTLMSVGSKWELYIPQELAYGSKETNNIKPFSTLIFEVELLGIEQK</sequence>
<dbReference type="GO" id="GO:0006457">
    <property type="term" value="P:protein folding"/>
    <property type="evidence" value="ECO:0007669"/>
    <property type="project" value="InterPro"/>
</dbReference>
<evidence type="ECO:0000256" key="3">
    <source>
        <dbReference type="ARBA" id="ARBA00023110"/>
    </source>
</evidence>
<dbReference type="FunFam" id="3.10.50.40:FF:000006">
    <property type="entry name" value="Peptidyl-prolyl cis-trans isomerase"/>
    <property type="match status" value="1"/>
</dbReference>
<comment type="caution">
    <text evidence="6">The sequence shown here is derived from an EMBL/GenBank/DDBJ whole genome shotgun (WGS) entry which is preliminary data.</text>
</comment>
<protein>
    <recommendedName>
        <fullName evidence="2">peptidylprolyl isomerase</fullName>
        <ecNumber evidence="2">5.2.1.8</ecNumber>
    </recommendedName>
</protein>
<dbReference type="Gene3D" id="1.10.287.460">
    <property type="entry name" value="Peptidyl-prolyl cis-trans isomerase, FKBP-type, N-terminal domain"/>
    <property type="match status" value="1"/>
</dbReference>
<reference evidence="6" key="1">
    <citation type="submission" date="2019-03" db="EMBL/GenBank/DDBJ databases">
        <title>Single cell metagenomics reveals metabolic interactions within the superorganism composed of flagellate Streblomastix strix and complex community of Bacteroidetes bacteria on its surface.</title>
        <authorList>
            <person name="Treitli S.C."/>
            <person name="Kolisko M."/>
            <person name="Husnik F."/>
            <person name="Keeling P."/>
            <person name="Hampl V."/>
        </authorList>
    </citation>
    <scope>NUCLEOTIDE SEQUENCE</scope>
    <source>
        <strain evidence="6">STM</strain>
    </source>
</reference>
<dbReference type="InterPro" id="IPR046357">
    <property type="entry name" value="PPIase_dom_sf"/>
</dbReference>
<evidence type="ECO:0000256" key="2">
    <source>
        <dbReference type="ARBA" id="ARBA00013194"/>
    </source>
</evidence>
<dbReference type="Pfam" id="PF00254">
    <property type="entry name" value="FKBP_C"/>
    <property type="match status" value="1"/>
</dbReference>
<keyword evidence="4" id="KW-0413">Isomerase</keyword>
<name>A0A5J4PPY6_9ZZZZ</name>
<dbReference type="PROSITE" id="PS50059">
    <property type="entry name" value="FKBP_PPIASE"/>
    <property type="match status" value="1"/>
</dbReference>
<evidence type="ECO:0000259" key="5">
    <source>
        <dbReference type="PROSITE" id="PS50059"/>
    </source>
</evidence>
<evidence type="ECO:0000256" key="4">
    <source>
        <dbReference type="ARBA" id="ARBA00023235"/>
    </source>
</evidence>
<dbReference type="AlphaFoldDB" id="A0A5J4PPY6"/>
<dbReference type="GO" id="GO:0003755">
    <property type="term" value="F:peptidyl-prolyl cis-trans isomerase activity"/>
    <property type="evidence" value="ECO:0007669"/>
    <property type="project" value="UniProtKB-KW"/>
</dbReference>
<gene>
    <name evidence="6" type="ORF">EZS27_038107</name>
</gene>